<evidence type="ECO:0000259" key="8">
    <source>
        <dbReference type="PROSITE" id="PS50111"/>
    </source>
</evidence>
<dbReference type="CDD" id="cd06225">
    <property type="entry name" value="HAMP"/>
    <property type="match status" value="1"/>
</dbReference>
<evidence type="ECO:0000313" key="11">
    <source>
        <dbReference type="Proteomes" id="UP000476934"/>
    </source>
</evidence>
<sequence length="561" mass="62212">MKNKEFTRSYSLSTILILPFILIITLSSTLIAFISFEKNKQVTVQSVERELTSSLNTMEQKITILKSTVPKEEFDQNLAYALKMNENSFYNNGLHLLQFKVNQQGKIESFANYKSTLLKLSPEVIKQIQHKKTGIIHTNGLTIAFSNNSELNNNDTYIIALQDHDYLQSVHQSRNMMILITFLTVLIACISGFIIIKKVTKPFSQLKEAMEHVANGYITKKMVINSASKEITALVHGFNLMTSGLSSLIEHLEQSSKHMTVASNKLRLSSMESRRASEQIATAIGTVAAGSERQQEATVTAVEEISQISASMESVANSIKNMQSSMTIVLNKTIHGSKFVRQSVQQMELVQQSVTSASDIIFSLQKQSQHIESIIIMIQQIAQQTNLLSLNAAIEAARAGEHGKGFTVVAQEVQSLADQSKTAAMQIQDIIRKIQEETKKAVISMKESSDVLSTGITKVNETDEAFEGIAHAVEAVSKETEDVSNIVDQVNIQTREKMASIEEVAEIAKQFSTSTEHVAAAAEEQSAFMDEVTGESENLHQLSLNVEKVLVKFHLHNETPQ</sequence>
<evidence type="ECO:0000256" key="5">
    <source>
        <dbReference type="ARBA" id="ARBA00029447"/>
    </source>
</evidence>
<protein>
    <submittedName>
        <fullName evidence="10">Methyl-accepting chemotaxis protein</fullName>
    </submittedName>
</protein>
<feature type="transmembrane region" description="Helical" evidence="7">
    <location>
        <begin position="12"/>
        <end position="36"/>
    </location>
</feature>
<dbReference type="InterPro" id="IPR004089">
    <property type="entry name" value="MCPsignal_dom"/>
</dbReference>
<dbReference type="PROSITE" id="PS50885">
    <property type="entry name" value="HAMP"/>
    <property type="match status" value="1"/>
</dbReference>
<dbReference type="GO" id="GO:0007165">
    <property type="term" value="P:signal transduction"/>
    <property type="evidence" value="ECO:0007669"/>
    <property type="project" value="UniProtKB-KW"/>
</dbReference>
<keyword evidence="11" id="KW-1185">Reference proteome</keyword>
<evidence type="ECO:0000256" key="7">
    <source>
        <dbReference type="SAM" id="Phobius"/>
    </source>
</evidence>
<keyword evidence="4 6" id="KW-0807">Transducer</keyword>
<feature type="domain" description="Methyl-accepting transducer" evidence="8">
    <location>
        <begin position="269"/>
        <end position="505"/>
    </location>
</feature>
<dbReference type="Gene3D" id="6.10.340.10">
    <property type="match status" value="1"/>
</dbReference>
<accession>A0A6M0P6R0</accession>
<keyword evidence="3 7" id="KW-0472">Membrane</keyword>
<evidence type="ECO:0000256" key="1">
    <source>
        <dbReference type="ARBA" id="ARBA00004236"/>
    </source>
</evidence>
<dbReference type="Pfam" id="PF00015">
    <property type="entry name" value="MCPsignal"/>
    <property type="match status" value="1"/>
</dbReference>
<comment type="caution">
    <text evidence="10">The sequence shown here is derived from an EMBL/GenBank/DDBJ whole genome shotgun (WGS) entry which is preliminary data.</text>
</comment>
<reference evidence="10 11" key="1">
    <citation type="submission" date="2020-03" db="EMBL/GenBank/DDBJ databases">
        <title>Bacillus aquiflavi sp. nov., isolated from yellow water of strong flavor Chinese baijiu in Yibin region of China.</title>
        <authorList>
            <person name="Xie J."/>
        </authorList>
    </citation>
    <scope>NUCLEOTIDE SEQUENCE [LARGE SCALE GENOMIC DNA]</scope>
    <source>
        <strain evidence="10 11">Gsoil 114</strain>
    </source>
</reference>
<dbReference type="PROSITE" id="PS50111">
    <property type="entry name" value="CHEMOTAXIS_TRANSDUC_2"/>
    <property type="match status" value="1"/>
</dbReference>
<feature type="domain" description="HAMP" evidence="9">
    <location>
        <begin position="197"/>
        <end position="250"/>
    </location>
</feature>
<proteinExistence type="inferred from homology"/>
<dbReference type="GO" id="GO:0005886">
    <property type="term" value="C:plasma membrane"/>
    <property type="evidence" value="ECO:0007669"/>
    <property type="project" value="UniProtKB-SubCell"/>
</dbReference>
<dbReference type="Gene3D" id="1.10.287.950">
    <property type="entry name" value="Methyl-accepting chemotaxis protein"/>
    <property type="match status" value="1"/>
</dbReference>
<dbReference type="PANTHER" id="PTHR32089">
    <property type="entry name" value="METHYL-ACCEPTING CHEMOTAXIS PROTEIN MCPB"/>
    <property type="match status" value="1"/>
</dbReference>
<evidence type="ECO:0000256" key="4">
    <source>
        <dbReference type="ARBA" id="ARBA00023224"/>
    </source>
</evidence>
<dbReference type="SMART" id="SM00304">
    <property type="entry name" value="HAMP"/>
    <property type="match status" value="1"/>
</dbReference>
<dbReference type="PANTHER" id="PTHR32089:SF112">
    <property type="entry name" value="LYSOZYME-LIKE PROTEIN-RELATED"/>
    <property type="match status" value="1"/>
</dbReference>
<dbReference type="SUPFAM" id="SSF58104">
    <property type="entry name" value="Methyl-accepting chemotaxis protein (MCP) signaling domain"/>
    <property type="match status" value="1"/>
</dbReference>
<evidence type="ECO:0000256" key="3">
    <source>
        <dbReference type="ARBA" id="ARBA00023136"/>
    </source>
</evidence>
<keyword evidence="2" id="KW-1003">Cell membrane</keyword>
<comment type="similarity">
    <text evidence="5">Belongs to the methyl-accepting chemotaxis (MCP) protein family.</text>
</comment>
<comment type="subcellular location">
    <subcellularLocation>
        <location evidence="1">Cell membrane</location>
    </subcellularLocation>
</comment>
<evidence type="ECO:0000256" key="6">
    <source>
        <dbReference type="PROSITE-ProRule" id="PRU00284"/>
    </source>
</evidence>
<dbReference type="InterPro" id="IPR003660">
    <property type="entry name" value="HAMP_dom"/>
</dbReference>
<dbReference type="SMART" id="SM00283">
    <property type="entry name" value="MA"/>
    <property type="match status" value="1"/>
</dbReference>
<keyword evidence="7" id="KW-1133">Transmembrane helix</keyword>
<evidence type="ECO:0000256" key="2">
    <source>
        <dbReference type="ARBA" id="ARBA00022475"/>
    </source>
</evidence>
<dbReference type="RefSeq" id="WP_163173888.1">
    <property type="nucleotide sequence ID" value="NZ_JAAIWK010000016.1"/>
</dbReference>
<dbReference type="Pfam" id="PF00672">
    <property type="entry name" value="HAMP"/>
    <property type="match status" value="1"/>
</dbReference>
<dbReference type="AlphaFoldDB" id="A0A6M0P6R0"/>
<evidence type="ECO:0000313" key="10">
    <source>
        <dbReference type="EMBL" id="NEY20392.1"/>
    </source>
</evidence>
<keyword evidence="7" id="KW-0812">Transmembrane</keyword>
<gene>
    <name evidence="10" type="ORF">G4D61_10535</name>
</gene>
<name>A0A6M0P6R0_9BACI</name>
<evidence type="ECO:0000259" key="9">
    <source>
        <dbReference type="PROSITE" id="PS50885"/>
    </source>
</evidence>
<dbReference type="EMBL" id="JAAIWK010000016">
    <property type="protein sequence ID" value="NEY20392.1"/>
    <property type="molecule type" value="Genomic_DNA"/>
</dbReference>
<organism evidence="10 11">
    <name type="scientific">Heyndrickxia ginsengihumi</name>
    <dbReference type="NCBI Taxonomy" id="363870"/>
    <lineage>
        <taxon>Bacteria</taxon>
        <taxon>Bacillati</taxon>
        <taxon>Bacillota</taxon>
        <taxon>Bacilli</taxon>
        <taxon>Bacillales</taxon>
        <taxon>Bacillaceae</taxon>
        <taxon>Heyndrickxia</taxon>
    </lineage>
</organism>
<dbReference type="Proteomes" id="UP000476934">
    <property type="component" value="Unassembled WGS sequence"/>
</dbReference>
<feature type="transmembrane region" description="Helical" evidence="7">
    <location>
        <begin position="176"/>
        <end position="196"/>
    </location>
</feature>